<name>A0A193GBJ5_9BORD</name>
<reference evidence="5 6" key="1">
    <citation type="submission" date="2016-06" db="EMBL/GenBank/DDBJ databases">
        <title>Complete genome sequences of Bordetella bronchialis and Bordetella flabilis.</title>
        <authorList>
            <person name="LiPuma J.J."/>
            <person name="Spilker T."/>
        </authorList>
    </citation>
    <scope>NUCLEOTIDE SEQUENCE [LARGE SCALE GENOMIC DNA]</scope>
    <source>
        <strain evidence="5 6">AU10664</strain>
    </source>
</reference>
<feature type="binding site" evidence="3">
    <location>
        <position position="297"/>
    </location>
    <ligand>
        <name>Zn(2+)</name>
        <dbReference type="ChEBI" id="CHEBI:29105"/>
    </ligand>
</feature>
<dbReference type="Proteomes" id="UP000091926">
    <property type="component" value="Chromosome"/>
</dbReference>
<dbReference type="Gene3D" id="3.20.20.330">
    <property type="entry name" value="Homocysteine-binding-like domain"/>
    <property type="match status" value="1"/>
</dbReference>
<keyword evidence="3" id="KW-0862">Zinc</keyword>
<dbReference type="PANTHER" id="PTHR11103">
    <property type="entry name" value="SLR1189 PROTEIN"/>
    <property type="match status" value="1"/>
</dbReference>
<evidence type="ECO:0000256" key="3">
    <source>
        <dbReference type="PROSITE-ProRule" id="PRU00333"/>
    </source>
</evidence>
<dbReference type="GO" id="GO:0046872">
    <property type="term" value="F:metal ion binding"/>
    <property type="evidence" value="ECO:0007669"/>
    <property type="project" value="UniProtKB-KW"/>
</dbReference>
<dbReference type="SUPFAM" id="SSF82282">
    <property type="entry name" value="Homocysteine S-methyltransferase"/>
    <property type="match status" value="1"/>
</dbReference>
<accession>A0A193GBJ5</accession>
<dbReference type="STRING" id="463014.BAU07_06625"/>
<feature type="binding site" evidence="3">
    <location>
        <position position="296"/>
    </location>
    <ligand>
        <name>Zn(2+)</name>
        <dbReference type="ChEBI" id="CHEBI:29105"/>
    </ligand>
</feature>
<evidence type="ECO:0000259" key="4">
    <source>
        <dbReference type="PROSITE" id="PS50970"/>
    </source>
</evidence>
<evidence type="ECO:0000313" key="6">
    <source>
        <dbReference type="Proteomes" id="UP000091926"/>
    </source>
</evidence>
<dbReference type="PANTHER" id="PTHR11103:SF18">
    <property type="entry name" value="SLR1189 PROTEIN"/>
    <property type="match status" value="1"/>
</dbReference>
<gene>
    <name evidence="5" type="ORF">BAU07_06625</name>
</gene>
<evidence type="ECO:0000256" key="2">
    <source>
        <dbReference type="ARBA" id="ARBA00022679"/>
    </source>
</evidence>
<dbReference type="PROSITE" id="PS50970">
    <property type="entry name" value="HCY"/>
    <property type="match status" value="1"/>
</dbReference>
<keyword evidence="1 3" id="KW-0489">Methyltransferase</keyword>
<dbReference type="Pfam" id="PF02574">
    <property type="entry name" value="S-methyl_trans"/>
    <property type="match status" value="1"/>
</dbReference>
<dbReference type="AlphaFoldDB" id="A0A193GBJ5"/>
<dbReference type="EMBL" id="CP016172">
    <property type="protein sequence ID" value="ANN76831.1"/>
    <property type="molecule type" value="Genomic_DNA"/>
</dbReference>
<sequence length="317" mass="33446">MTRIPYAQASVSGRPMLADGGIETRLIYEFGADLPEFASFLPLFRDDRGALERIYRSYLRVTADSGLPMQIGTPTWRAHPDCLARLGYDAPDDLARVNREAVRLLDDLRAQAGLQDRVYIAGVIGPRRDGYDPAGAPGAAEARAYHARQAEVLAACGVDLLYAPTFACASELLGVAQAMASTGLPYVLAPVLGEDGRLPDGTTLTDAIAAVDAAVAPQPLHVMVGCVHPSRVQAIAARGPAGALPDRVAGIKANASTLPPDQLDKLGRLDEGDCESFARQMTALRRDHGLRVLGGCCGTNDRHIAALAALLTATPAS</sequence>
<keyword evidence="3" id="KW-0479">Metal-binding</keyword>
<dbReference type="GO" id="GO:0008168">
    <property type="term" value="F:methyltransferase activity"/>
    <property type="evidence" value="ECO:0007669"/>
    <property type="project" value="UniProtKB-UniRule"/>
</dbReference>
<keyword evidence="2 3" id="KW-0808">Transferase</keyword>
<protein>
    <recommendedName>
        <fullName evidence="4">Hcy-binding domain-containing protein</fullName>
    </recommendedName>
</protein>
<dbReference type="GO" id="GO:0032259">
    <property type="term" value="P:methylation"/>
    <property type="evidence" value="ECO:0007669"/>
    <property type="project" value="UniProtKB-KW"/>
</dbReference>
<proteinExistence type="predicted"/>
<dbReference type="RefSeq" id="WP_066655185.1">
    <property type="nucleotide sequence ID" value="NZ_CBCSCL010000008.1"/>
</dbReference>
<feature type="domain" description="Hcy-binding" evidence="4">
    <location>
        <begin position="4"/>
        <end position="311"/>
    </location>
</feature>
<dbReference type="OrthoDB" id="9803687at2"/>
<evidence type="ECO:0000256" key="1">
    <source>
        <dbReference type="ARBA" id="ARBA00022603"/>
    </source>
</evidence>
<keyword evidence="6" id="KW-1185">Reference proteome</keyword>
<comment type="cofactor">
    <cofactor evidence="3">
        <name>Zn(2+)</name>
        <dbReference type="ChEBI" id="CHEBI:29105"/>
    </cofactor>
</comment>
<feature type="binding site" evidence="3">
    <location>
        <position position="226"/>
    </location>
    <ligand>
        <name>Zn(2+)</name>
        <dbReference type="ChEBI" id="CHEBI:29105"/>
    </ligand>
</feature>
<dbReference type="InterPro" id="IPR003726">
    <property type="entry name" value="HCY_dom"/>
</dbReference>
<evidence type="ECO:0000313" key="5">
    <source>
        <dbReference type="EMBL" id="ANN76831.1"/>
    </source>
</evidence>
<organism evidence="5 6">
    <name type="scientific">Bordetella flabilis</name>
    <dbReference type="NCBI Taxonomy" id="463014"/>
    <lineage>
        <taxon>Bacteria</taxon>
        <taxon>Pseudomonadati</taxon>
        <taxon>Pseudomonadota</taxon>
        <taxon>Betaproteobacteria</taxon>
        <taxon>Burkholderiales</taxon>
        <taxon>Alcaligenaceae</taxon>
        <taxon>Bordetella</taxon>
    </lineage>
</organism>
<dbReference type="KEGG" id="bfz:BAU07_06625"/>
<dbReference type="InterPro" id="IPR036589">
    <property type="entry name" value="HCY_dom_sf"/>
</dbReference>